<dbReference type="EMBL" id="HBHW01013211">
    <property type="protein sequence ID" value="CAE0042367.1"/>
    <property type="molecule type" value="Transcribed_RNA"/>
</dbReference>
<reference evidence="1" key="1">
    <citation type="submission" date="2021-01" db="EMBL/GenBank/DDBJ databases">
        <authorList>
            <person name="Corre E."/>
            <person name="Pelletier E."/>
            <person name="Niang G."/>
            <person name="Scheremetjew M."/>
            <person name="Finn R."/>
            <person name="Kale V."/>
            <person name="Holt S."/>
            <person name="Cochrane G."/>
            <person name="Meng A."/>
            <person name="Brown T."/>
            <person name="Cohen L."/>
        </authorList>
    </citation>
    <scope>NUCLEOTIDE SEQUENCE</scope>
    <source>
        <strain evidence="1">CCMP 769</strain>
    </source>
</reference>
<protein>
    <submittedName>
        <fullName evidence="1">Uncharacterized protein</fullName>
    </submittedName>
</protein>
<gene>
    <name evidence="1" type="ORF">RMAR00112_LOCUS10332</name>
</gene>
<proteinExistence type="predicted"/>
<dbReference type="AlphaFoldDB" id="A0A7S2ZKU5"/>
<sequence length="105" mass="11472">MEACFVGLASSARGLRVSKRLAVQSRRRHCCVVACEKAEDSSGAPKIVRDVGLHESWYVYYEVRDFSNPVPSIAQAFVAGLSAVSLCNMLIHSLDCCLRVPLSGR</sequence>
<organism evidence="1">
    <name type="scientific">Rhodosorus marinus</name>
    <dbReference type="NCBI Taxonomy" id="101924"/>
    <lineage>
        <taxon>Eukaryota</taxon>
        <taxon>Rhodophyta</taxon>
        <taxon>Stylonematophyceae</taxon>
        <taxon>Stylonematales</taxon>
        <taxon>Stylonemataceae</taxon>
        <taxon>Rhodosorus</taxon>
    </lineage>
</organism>
<evidence type="ECO:0000313" key="1">
    <source>
        <dbReference type="EMBL" id="CAE0042367.1"/>
    </source>
</evidence>
<name>A0A7S2ZKU5_9RHOD</name>
<accession>A0A7S2ZKU5</accession>